<gene>
    <name evidence="1" type="ORF">OEG82_03710</name>
</gene>
<evidence type="ECO:0000313" key="2">
    <source>
        <dbReference type="Proteomes" id="UP001081283"/>
    </source>
</evidence>
<evidence type="ECO:0008006" key="3">
    <source>
        <dbReference type="Google" id="ProtNLM"/>
    </source>
</evidence>
<dbReference type="RefSeq" id="WP_267611128.1">
    <property type="nucleotide sequence ID" value="NZ_JAOVZQ010000001.1"/>
</dbReference>
<protein>
    <recommendedName>
        <fullName evidence="3">YCII-related domain-containing protein</fullName>
    </recommendedName>
</protein>
<keyword evidence="2" id="KW-1185">Reference proteome</keyword>
<dbReference type="InterPro" id="IPR011008">
    <property type="entry name" value="Dimeric_a/b-barrel"/>
</dbReference>
<dbReference type="EMBL" id="JAOVZQ010000001">
    <property type="protein sequence ID" value="MCY0093144.1"/>
    <property type="molecule type" value="Genomic_DNA"/>
</dbReference>
<accession>A0ABT3YB83</accession>
<dbReference type="Proteomes" id="UP001081283">
    <property type="component" value="Unassembled WGS sequence"/>
</dbReference>
<sequence>MHIILLKLGENKSAAPQFMEAHNAWIAKGIDDGAFQCVGSLDVGGGFILAHGEESSGVLRRVKEDPFVENNVVTVEIHEIDVKRTTPELAHLANGRTAVSQR</sequence>
<name>A0ABT3YB83_9HYPH</name>
<reference evidence="1" key="1">
    <citation type="submission" date="2022-10" db="EMBL/GenBank/DDBJ databases">
        <title>Hoeflea sp. J2-29, isolated from marine algae.</title>
        <authorList>
            <person name="Kristyanto S."/>
            <person name="Kim J.M."/>
            <person name="Jeon C.O."/>
        </authorList>
    </citation>
    <scope>NUCLEOTIDE SEQUENCE</scope>
    <source>
        <strain evidence="1">J2-29</strain>
    </source>
</reference>
<evidence type="ECO:0000313" key="1">
    <source>
        <dbReference type="EMBL" id="MCY0093144.1"/>
    </source>
</evidence>
<comment type="caution">
    <text evidence="1">The sequence shown here is derived from an EMBL/GenBank/DDBJ whole genome shotgun (WGS) entry which is preliminary data.</text>
</comment>
<dbReference type="Gene3D" id="3.30.70.1060">
    <property type="entry name" value="Dimeric alpha+beta barrel"/>
    <property type="match status" value="1"/>
</dbReference>
<proteinExistence type="predicted"/>
<dbReference type="SUPFAM" id="SSF54909">
    <property type="entry name" value="Dimeric alpha+beta barrel"/>
    <property type="match status" value="1"/>
</dbReference>
<organism evidence="1 2">
    <name type="scientific">Hoeflea ulvae</name>
    <dbReference type="NCBI Taxonomy" id="2983764"/>
    <lineage>
        <taxon>Bacteria</taxon>
        <taxon>Pseudomonadati</taxon>
        <taxon>Pseudomonadota</taxon>
        <taxon>Alphaproteobacteria</taxon>
        <taxon>Hyphomicrobiales</taxon>
        <taxon>Rhizobiaceae</taxon>
        <taxon>Hoeflea</taxon>
    </lineage>
</organism>